<gene>
    <name evidence="6" type="ORF">A0128_05005</name>
</gene>
<feature type="modified residue" description="4-aspartylphosphate" evidence="1">
    <location>
        <position position="57"/>
    </location>
</feature>
<evidence type="ECO:0008006" key="8">
    <source>
        <dbReference type="Google" id="ProtNLM"/>
    </source>
</evidence>
<dbReference type="PROSITE" id="PS50112">
    <property type="entry name" value="PAS"/>
    <property type="match status" value="1"/>
</dbReference>
<dbReference type="InterPro" id="IPR000700">
    <property type="entry name" value="PAS-assoc_C"/>
</dbReference>
<dbReference type="Gene3D" id="3.30.450.20">
    <property type="entry name" value="PAS domain"/>
    <property type="match status" value="1"/>
</dbReference>
<feature type="domain" description="GGDEF" evidence="5">
    <location>
        <begin position="299"/>
        <end position="432"/>
    </location>
</feature>
<sequence length="439" mass="49958">MNNYSAKILIVEDENIVARDIRDRLVKIGYPFPAIAKNGADALRSASELKPDIILMDIMLTRGKIDGVEVATELRLTMDVPVVYITAYADDQTLVRTKQTEPYGYILKPVRTLELQIAIEIALNKHKMEKKLKENQQLLLTTLESIGDAVIATDAFGNVTFMNRISEGFTGWSISDVSGKKIQEIVRIVSYSEQDEQTDPISYILQNKEQILFVSDIRLIDKFGRDRPIECTASLIQMEDGITLGAVLVFRDVTERKVTEECVRYLAYHDPLTGLPNRTLLFERFKKNIEIARPKRKEYTMSFLFLDIDDFKKINDSMGHSTGDRLLQEFSERMKAIVREDDIVVRLSGDEFIIILNDLANPIDAEKVVKKLFSSLKKPFSIEGFSITLNVSIGISIYPKDSSDLDQLIRYADSAMYKSKLKGKNSYSFYSLENDIKVV</sequence>
<dbReference type="Pfam" id="PF08448">
    <property type="entry name" value="PAS_4"/>
    <property type="match status" value="1"/>
</dbReference>
<dbReference type="SUPFAM" id="SSF52172">
    <property type="entry name" value="CheY-like"/>
    <property type="match status" value="1"/>
</dbReference>
<feature type="domain" description="PAC" evidence="4">
    <location>
        <begin position="213"/>
        <end position="265"/>
    </location>
</feature>
<dbReference type="PROSITE" id="PS50113">
    <property type="entry name" value="PAC"/>
    <property type="match status" value="1"/>
</dbReference>
<dbReference type="OrthoDB" id="5343928at2"/>
<feature type="domain" description="PAS" evidence="3">
    <location>
        <begin position="135"/>
        <end position="208"/>
    </location>
</feature>
<dbReference type="InterPro" id="IPR011006">
    <property type="entry name" value="CheY-like_superfamily"/>
</dbReference>
<dbReference type="KEGG" id="laj:A0128_05005"/>
<dbReference type="InterPro" id="IPR043128">
    <property type="entry name" value="Rev_trsase/Diguanyl_cyclase"/>
</dbReference>
<reference evidence="6 7" key="1">
    <citation type="submission" date="2016-04" db="EMBL/GenBank/DDBJ databases">
        <title>Complete genome seqeunce of Leptospira alstonii serovar Room22.</title>
        <authorList>
            <person name="Nally J.E."/>
            <person name="Bayles D.O."/>
            <person name="Hurley D."/>
            <person name="Fanning S."/>
            <person name="McMahon B.J."/>
            <person name="Arent Z."/>
        </authorList>
    </citation>
    <scope>NUCLEOTIDE SEQUENCE [LARGE SCALE GENOMIC DNA]</scope>
    <source>
        <strain evidence="6 7">GWTS #1</strain>
    </source>
</reference>
<dbReference type="NCBIfam" id="TIGR00229">
    <property type="entry name" value="sensory_box"/>
    <property type="match status" value="1"/>
</dbReference>
<evidence type="ECO:0000259" key="3">
    <source>
        <dbReference type="PROSITE" id="PS50112"/>
    </source>
</evidence>
<dbReference type="PANTHER" id="PTHR46663:SF3">
    <property type="entry name" value="SLL0267 PROTEIN"/>
    <property type="match status" value="1"/>
</dbReference>
<keyword evidence="7" id="KW-1185">Reference proteome</keyword>
<dbReference type="SMART" id="SM00091">
    <property type="entry name" value="PAS"/>
    <property type="match status" value="1"/>
</dbReference>
<dbReference type="GO" id="GO:0003824">
    <property type="term" value="F:catalytic activity"/>
    <property type="evidence" value="ECO:0007669"/>
    <property type="project" value="UniProtKB-ARBA"/>
</dbReference>
<evidence type="ECO:0000313" key="6">
    <source>
        <dbReference type="EMBL" id="AOP33262.1"/>
    </source>
</evidence>
<dbReference type="Gene3D" id="3.40.50.2300">
    <property type="match status" value="1"/>
</dbReference>
<dbReference type="InterPro" id="IPR052163">
    <property type="entry name" value="DGC-Regulatory_Protein"/>
</dbReference>
<dbReference type="SMART" id="SM00267">
    <property type="entry name" value="GGDEF"/>
    <property type="match status" value="1"/>
</dbReference>
<organism evidence="6 7">
    <name type="scientific">Leptospira tipperaryensis</name>
    <dbReference type="NCBI Taxonomy" id="2564040"/>
    <lineage>
        <taxon>Bacteria</taxon>
        <taxon>Pseudomonadati</taxon>
        <taxon>Spirochaetota</taxon>
        <taxon>Spirochaetia</taxon>
        <taxon>Leptospirales</taxon>
        <taxon>Leptospiraceae</taxon>
        <taxon>Leptospira</taxon>
    </lineage>
</organism>
<dbReference type="InterPro" id="IPR000160">
    <property type="entry name" value="GGDEF_dom"/>
</dbReference>
<dbReference type="NCBIfam" id="TIGR00254">
    <property type="entry name" value="GGDEF"/>
    <property type="match status" value="1"/>
</dbReference>
<dbReference type="FunFam" id="3.30.70.270:FF:000001">
    <property type="entry name" value="Diguanylate cyclase domain protein"/>
    <property type="match status" value="1"/>
</dbReference>
<dbReference type="InterPro" id="IPR013656">
    <property type="entry name" value="PAS_4"/>
</dbReference>
<dbReference type="EMBL" id="CP015217">
    <property type="protein sequence ID" value="AOP33262.1"/>
    <property type="molecule type" value="Genomic_DNA"/>
</dbReference>
<dbReference type="CDD" id="cd00130">
    <property type="entry name" value="PAS"/>
    <property type="match status" value="1"/>
</dbReference>
<evidence type="ECO:0000313" key="7">
    <source>
        <dbReference type="Proteomes" id="UP000094197"/>
    </source>
</evidence>
<dbReference type="Gene3D" id="3.30.70.270">
    <property type="match status" value="1"/>
</dbReference>
<evidence type="ECO:0000259" key="5">
    <source>
        <dbReference type="PROSITE" id="PS50887"/>
    </source>
</evidence>
<evidence type="ECO:0000256" key="1">
    <source>
        <dbReference type="PROSITE-ProRule" id="PRU00169"/>
    </source>
</evidence>
<evidence type="ECO:0000259" key="2">
    <source>
        <dbReference type="PROSITE" id="PS50110"/>
    </source>
</evidence>
<name>A0A1D7UUH1_9LEPT</name>
<accession>A0A1D7UUH1</accession>
<dbReference type="SUPFAM" id="SSF55785">
    <property type="entry name" value="PYP-like sensor domain (PAS domain)"/>
    <property type="match status" value="1"/>
</dbReference>
<dbReference type="InterPro" id="IPR000014">
    <property type="entry name" value="PAS"/>
</dbReference>
<feature type="domain" description="Response regulatory" evidence="2">
    <location>
        <begin position="7"/>
        <end position="123"/>
    </location>
</feature>
<dbReference type="InterPro" id="IPR035965">
    <property type="entry name" value="PAS-like_dom_sf"/>
</dbReference>
<evidence type="ECO:0000259" key="4">
    <source>
        <dbReference type="PROSITE" id="PS50113"/>
    </source>
</evidence>
<dbReference type="Pfam" id="PF00072">
    <property type="entry name" value="Response_reg"/>
    <property type="match status" value="1"/>
</dbReference>
<dbReference type="PANTHER" id="PTHR46663">
    <property type="entry name" value="DIGUANYLATE CYCLASE DGCT-RELATED"/>
    <property type="match status" value="1"/>
</dbReference>
<dbReference type="SUPFAM" id="SSF55073">
    <property type="entry name" value="Nucleotide cyclase"/>
    <property type="match status" value="1"/>
</dbReference>
<dbReference type="InterPro" id="IPR001789">
    <property type="entry name" value="Sig_transdc_resp-reg_receiver"/>
</dbReference>
<protein>
    <recommendedName>
        <fullName evidence="8">Diguanylate cyclase</fullName>
    </recommendedName>
</protein>
<dbReference type="Proteomes" id="UP000094197">
    <property type="component" value="Chromosome 1"/>
</dbReference>
<dbReference type="Pfam" id="PF00990">
    <property type="entry name" value="GGDEF"/>
    <property type="match status" value="1"/>
</dbReference>
<dbReference type="SMART" id="SM00448">
    <property type="entry name" value="REC"/>
    <property type="match status" value="1"/>
</dbReference>
<proteinExistence type="predicted"/>
<dbReference type="PROSITE" id="PS50887">
    <property type="entry name" value="GGDEF"/>
    <property type="match status" value="1"/>
</dbReference>
<dbReference type="PROSITE" id="PS50110">
    <property type="entry name" value="RESPONSE_REGULATORY"/>
    <property type="match status" value="1"/>
</dbReference>
<dbReference type="RefSeq" id="WP_069606502.1">
    <property type="nucleotide sequence ID" value="NZ_CP015217.1"/>
</dbReference>
<dbReference type="InterPro" id="IPR029787">
    <property type="entry name" value="Nucleotide_cyclase"/>
</dbReference>
<dbReference type="CDD" id="cd01949">
    <property type="entry name" value="GGDEF"/>
    <property type="match status" value="1"/>
</dbReference>
<dbReference type="AlphaFoldDB" id="A0A1D7UUH1"/>
<keyword evidence="1" id="KW-0597">Phosphoprotein</keyword>
<dbReference type="CDD" id="cd17534">
    <property type="entry name" value="REC_DC-like"/>
    <property type="match status" value="1"/>
</dbReference>
<dbReference type="GO" id="GO:0000160">
    <property type="term" value="P:phosphorelay signal transduction system"/>
    <property type="evidence" value="ECO:0007669"/>
    <property type="project" value="InterPro"/>
</dbReference>